<accession>A0ABX8LQ00</accession>
<dbReference type="RefSeq" id="WP_246593419.1">
    <property type="nucleotide sequence ID" value="NZ_CP020335.1"/>
</dbReference>
<dbReference type="PROSITE" id="PS51257">
    <property type="entry name" value="PROKAR_LIPOPROTEIN"/>
    <property type="match status" value="1"/>
</dbReference>
<reference evidence="1 2" key="1">
    <citation type="submission" date="2017-03" db="EMBL/GenBank/DDBJ databases">
        <title>Genome comparison of Photorhabdus luminescens strain 0813-124 phase variants.</title>
        <authorList>
            <person name="Chien C.-C."/>
            <person name="Chen W.-J."/>
            <person name="Shih M.-C."/>
            <person name="Hsieh F.-C."/>
        </authorList>
    </citation>
    <scope>NUCLEOTIDE SEQUENCE [LARGE SCALE GENOMIC DNA]</scope>
    <source>
        <strain evidence="1 2">0813-124 phase II</strain>
    </source>
</reference>
<protein>
    <submittedName>
        <fullName evidence="1">Uncharacterized protein</fullName>
    </submittedName>
</protein>
<dbReference type="SUPFAM" id="SSF50630">
    <property type="entry name" value="Acid proteases"/>
    <property type="match status" value="1"/>
</dbReference>
<organism evidence="1 2">
    <name type="scientific">Photorhabdus akhurstii</name>
    <dbReference type="NCBI Taxonomy" id="171438"/>
    <lineage>
        <taxon>Bacteria</taxon>
        <taxon>Pseudomonadati</taxon>
        <taxon>Pseudomonadota</taxon>
        <taxon>Gammaproteobacteria</taxon>
        <taxon>Enterobacterales</taxon>
        <taxon>Morganellaceae</taxon>
        <taxon>Photorhabdus</taxon>
    </lineage>
</organism>
<dbReference type="InterPro" id="IPR021109">
    <property type="entry name" value="Peptidase_aspartic_dom_sf"/>
</dbReference>
<keyword evidence="2" id="KW-1185">Reference proteome</keyword>
<sequence length="88" mass="9736">MKKQEKIASRAIIAASLLTLITGCSHMEKIHMPEENKPVLSTKLDIHQPTSIIVPVTISGKKYQFLLDTGAGQDHECFLAKNKIGCFK</sequence>
<proteinExistence type="predicted"/>
<evidence type="ECO:0000313" key="2">
    <source>
        <dbReference type="Proteomes" id="UP000693715"/>
    </source>
</evidence>
<name>A0ABX8LQ00_9GAMM</name>
<gene>
    <name evidence="1" type="ORF">B0X70_02880</name>
</gene>
<dbReference type="Proteomes" id="UP000693715">
    <property type="component" value="Chromosome"/>
</dbReference>
<evidence type="ECO:0000313" key="1">
    <source>
        <dbReference type="EMBL" id="QXF32233.1"/>
    </source>
</evidence>
<dbReference type="EMBL" id="CP020335">
    <property type="protein sequence ID" value="QXF32233.1"/>
    <property type="molecule type" value="Genomic_DNA"/>
</dbReference>